<protein>
    <submittedName>
        <fullName evidence="2">Phosphohydrolase</fullName>
    </submittedName>
</protein>
<dbReference type="EMBL" id="CP029550">
    <property type="protein sequence ID" value="AWN43451.1"/>
    <property type="molecule type" value="Genomic_DNA"/>
</dbReference>
<dbReference type="PANTHER" id="PTHR35569">
    <property type="entry name" value="CYANAMIDE HYDRATASE DDI2-RELATED"/>
    <property type="match status" value="1"/>
</dbReference>
<accession>A0A2U8WCX3</accession>
<feature type="domain" description="HD" evidence="1">
    <location>
        <begin position="31"/>
        <end position="116"/>
    </location>
</feature>
<evidence type="ECO:0000313" key="3">
    <source>
        <dbReference type="Proteomes" id="UP000245926"/>
    </source>
</evidence>
<dbReference type="OrthoDB" id="8478129at2"/>
<dbReference type="InterPro" id="IPR006674">
    <property type="entry name" value="HD_domain"/>
</dbReference>
<reference evidence="3" key="1">
    <citation type="submission" date="2018-05" db="EMBL/GenBank/DDBJ databases">
        <title>Complete Genome Sequence of Methylobacterium sp. 17SD2-17.</title>
        <authorList>
            <person name="Srinivasan S."/>
        </authorList>
    </citation>
    <scope>NUCLEOTIDE SEQUENCE [LARGE SCALE GENOMIC DNA]</scope>
    <source>
        <strain evidence="3">17SD2-17</strain>
    </source>
</reference>
<keyword evidence="3" id="KW-1185">Reference proteome</keyword>
<keyword evidence="2" id="KW-0378">Hydrolase</keyword>
<dbReference type="Gene3D" id="1.10.3210.10">
    <property type="entry name" value="Hypothetical protein af1432"/>
    <property type="match status" value="1"/>
</dbReference>
<gene>
    <name evidence="2" type="ORF">DK389_26745</name>
</gene>
<dbReference type="FunFam" id="1.10.3210.10:FF:000032">
    <property type="entry name" value="HD domain-containing protein"/>
    <property type="match status" value="1"/>
</dbReference>
<dbReference type="CDD" id="cd00077">
    <property type="entry name" value="HDc"/>
    <property type="match status" value="1"/>
</dbReference>
<dbReference type="Proteomes" id="UP000245926">
    <property type="component" value="Chromosome"/>
</dbReference>
<dbReference type="Pfam" id="PF01966">
    <property type="entry name" value="HD"/>
    <property type="match status" value="1"/>
</dbReference>
<proteinExistence type="predicted"/>
<dbReference type="InterPro" id="IPR003607">
    <property type="entry name" value="HD/PDEase_dom"/>
</dbReference>
<evidence type="ECO:0000313" key="2">
    <source>
        <dbReference type="EMBL" id="AWN43451.1"/>
    </source>
</evidence>
<dbReference type="GO" id="GO:0016787">
    <property type="term" value="F:hydrolase activity"/>
    <property type="evidence" value="ECO:0007669"/>
    <property type="project" value="UniProtKB-KW"/>
</dbReference>
<name>A0A2U8WCX3_9HYPH</name>
<sequence length="225" mass="24338">MSIRSEAAIPDSQLARAVTEFVRDNETELLFNHSTRVYLFGALAGIHRGLSFDRELLYAGAMFHDLGLMPNYGSTDERFEVDGANAARSFLKAHGVPEADVYTVWTAIALHTTPGIPVHMHPVVALVTAGVEMDVLGLTYGDYSDAEREAVVLAYPRTPDFKEDIIQAFYDGIKHKPATTFGNVKADVIADKEPGFGGGNFCSIIRNSRWPNGAHAPGCGCGAHG</sequence>
<dbReference type="RefSeq" id="WP_109894261.1">
    <property type="nucleotide sequence ID" value="NZ_CP029550.1"/>
</dbReference>
<evidence type="ECO:0000259" key="1">
    <source>
        <dbReference type="Pfam" id="PF01966"/>
    </source>
</evidence>
<dbReference type="AlphaFoldDB" id="A0A2U8WCX3"/>
<dbReference type="PANTHER" id="PTHR35569:SF1">
    <property type="entry name" value="CYANAMIDE HYDRATASE DDI2-RELATED"/>
    <property type="match status" value="1"/>
</dbReference>
<organism evidence="2 3">
    <name type="scientific">Methylobacterium durans</name>
    <dbReference type="NCBI Taxonomy" id="2202825"/>
    <lineage>
        <taxon>Bacteria</taxon>
        <taxon>Pseudomonadati</taxon>
        <taxon>Pseudomonadota</taxon>
        <taxon>Alphaproteobacteria</taxon>
        <taxon>Hyphomicrobiales</taxon>
        <taxon>Methylobacteriaceae</taxon>
        <taxon>Methylobacterium</taxon>
    </lineage>
</organism>
<dbReference type="SUPFAM" id="SSF109604">
    <property type="entry name" value="HD-domain/PDEase-like"/>
    <property type="match status" value="1"/>
</dbReference>
<dbReference type="KEGG" id="mets:DK389_26745"/>